<organism evidence="2 3">
    <name type="scientific">Janibacter alkaliphilus</name>
    <dbReference type="NCBI Taxonomy" id="1069963"/>
    <lineage>
        <taxon>Bacteria</taxon>
        <taxon>Bacillati</taxon>
        <taxon>Actinomycetota</taxon>
        <taxon>Actinomycetes</taxon>
        <taxon>Micrococcales</taxon>
        <taxon>Intrasporangiaceae</taxon>
        <taxon>Janibacter</taxon>
    </lineage>
</organism>
<dbReference type="Pfam" id="PF03364">
    <property type="entry name" value="Polyketide_cyc"/>
    <property type="match status" value="1"/>
</dbReference>
<dbReference type="RefSeq" id="WP_179461536.1">
    <property type="nucleotide sequence ID" value="NZ_JACBZX010000001.1"/>
</dbReference>
<dbReference type="InterPro" id="IPR023393">
    <property type="entry name" value="START-like_dom_sf"/>
</dbReference>
<dbReference type="Gene3D" id="3.30.530.20">
    <property type="match status" value="1"/>
</dbReference>
<keyword evidence="3" id="KW-1185">Reference proteome</keyword>
<evidence type="ECO:0000313" key="3">
    <source>
        <dbReference type="Proteomes" id="UP000592181"/>
    </source>
</evidence>
<dbReference type="AlphaFoldDB" id="A0A852X5A9"/>
<evidence type="ECO:0000313" key="2">
    <source>
        <dbReference type="EMBL" id="NYG35953.1"/>
    </source>
</evidence>
<evidence type="ECO:0000259" key="1">
    <source>
        <dbReference type="Pfam" id="PF03364"/>
    </source>
</evidence>
<dbReference type="InterPro" id="IPR005031">
    <property type="entry name" value="COQ10_START"/>
</dbReference>
<feature type="domain" description="Coenzyme Q-binding protein COQ10 START" evidence="1">
    <location>
        <begin position="14"/>
        <end position="55"/>
    </location>
</feature>
<sequence length="147" mass="16244">MSRTHFAFDATWRVAAPPGDLFAALAAVEDYPRWWPQIVGVQRLSDEHGIATIRSRLPVSLRLVLSRAVQDESRGVLRVDIAGDLVGFAAFTVVPEEGSGARADYRQEVRVAARHLRLGALLAPRLLRANHEHMMRAGETGLQRLLG</sequence>
<gene>
    <name evidence="2" type="ORF">BJY28_000422</name>
</gene>
<proteinExistence type="predicted"/>
<dbReference type="SUPFAM" id="SSF55961">
    <property type="entry name" value="Bet v1-like"/>
    <property type="match status" value="1"/>
</dbReference>
<comment type="caution">
    <text evidence="2">The sequence shown here is derived from an EMBL/GenBank/DDBJ whole genome shotgun (WGS) entry which is preliminary data.</text>
</comment>
<dbReference type="Proteomes" id="UP000592181">
    <property type="component" value="Unassembled WGS sequence"/>
</dbReference>
<name>A0A852X5A9_9MICO</name>
<dbReference type="EMBL" id="JACBZX010000001">
    <property type="protein sequence ID" value="NYG35953.1"/>
    <property type="molecule type" value="Genomic_DNA"/>
</dbReference>
<protein>
    <recommendedName>
        <fullName evidence="1">Coenzyme Q-binding protein COQ10 START domain-containing protein</fullName>
    </recommendedName>
</protein>
<accession>A0A852X5A9</accession>
<reference evidence="2 3" key="1">
    <citation type="submission" date="2020-07" db="EMBL/GenBank/DDBJ databases">
        <title>Sequencing the genomes of 1000 actinobacteria strains.</title>
        <authorList>
            <person name="Klenk H.-P."/>
        </authorList>
    </citation>
    <scope>NUCLEOTIDE SEQUENCE [LARGE SCALE GENOMIC DNA]</scope>
    <source>
        <strain evidence="2 3">DSM 24723</strain>
    </source>
</reference>